<dbReference type="PANTHER" id="PTHR43418">
    <property type="entry name" value="MULTIFUNCTIONAL TRYPTOPHAN BIOSYNTHESIS PROTEIN-RELATED"/>
    <property type="match status" value="1"/>
</dbReference>
<organism evidence="8 9">
    <name type="scientific">miscellaneous Crenarchaeota group-1 archaeon SG8-32-1</name>
    <dbReference type="NCBI Taxonomy" id="1685124"/>
    <lineage>
        <taxon>Archaea</taxon>
        <taxon>Candidatus Bathyarchaeota</taxon>
        <taxon>MCG-1</taxon>
    </lineage>
</organism>
<comment type="catalytic activity">
    <reaction evidence="6">
        <text>chorismate + L-glutamine = anthranilate + pyruvate + L-glutamate + H(+)</text>
        <dbReference type="Rhea" id="RHEA:21732"/>
        <dbReference type="ChEBI" id="CHEBI:15361"/>
        <dbReference type="ChEBI" id="CHEBI:15378"/>
        <dbReference type="ChEBI" id="CHEBI:16567"/>
        <dbReference type="ChEBI" id="CHEBI:29748"/>
        <dbReference type="ChEBI" id="CHEBI:29985"/>
        <dbReference type="ChEBI" id="CHEBI:58359"/>
        <dbReference type="EC" id="4.1.3.27"/>
    </reaction>
</comment>
<dbReference type="Proteomes" id="UP000037237">
    <property type="component" value="Unassembled WGS sequence"/>
</dbReference>
<protein>
    <recommendedName>
        <fullName evidence="2">anthranilate synthase</fullName>
        <ecNumber evidence="2">4.1.3.27</ecNumber>
    </recommendedName>
</protein>
<dbReference type="PRINTS" id="PR00096">
    <property type="entry name" value="GATASE"/>
</dbReference>
<dbReference type="PANTHER" id="PTHR43418:SF4">
    <property type="entry name" value="MULTIFUNCTIONAL TRYPTOPHAN BIOSYNTHESIS PROTEIN"/>
    <property type="match status" value="1"/>
</dbReference>
<evidence type="ECO:0000256" key="2">
    <source>
        <dbReference type="ARBA" id="ARBA00012266"/>
    </source>
</evidence>
<gene>
    <name evidence="8" type="ORF">AC477_04715</name>
</gene>
<evidence type="ECO:0000256" key="1">
    <source>
        <dbReference type="ARBA" id="ARBA00004873"/>
    </source>
</evidence>
<dbReference type="FunFam" id="3.40.50.880:FF:000003">
    <property type="entry name" value="Anthranilate synthase component II"/>
    <property type="match status" value="1"/>
</dbReference>
<proteinExistence type="predicted"/>
<comment type="pathway">
    <text evidence="1">Amino-acid biosynthesis; L-tryptophan biosynthesis; L-tryptophan from chorismate: step 1/5.</text>
</comment>
<feature type="domain" description="Glutamine amidotransferase" evidence="7">
    <location>
        <begin position="6"/>
        <end position="191"/>
    </location>
</feature>
<dbReference type="GO" id="GO:0004049">
    <property type="term" value="F:anthranilate synthase activity"/>
    <property type="evidence" value="ECO:0007669"/>
    <property type="project" value="UniProtKB-EC"/>
</dbReference>
<evidence type="ECO:0000313" key="9">
    <source>
        <dbReference type="Proteomes" id="UP000037237"/>
    </source>
</evidence>
<name>A0A0M0BQC1_9ARCH</name>
<dbReference type="InterPro" id="IPR050472">
    <property type="entry name" value="Anth_synth/Amidotransfase"/>
</dbReference>
<keyword evidence="5" id="KW-0057">Aromatic amino acid biosynthesis</keyword>
<accession>A0A0M0BQC1</accession>
<dbReference type="GO" id="GO:0005829">
    <property type="term" value="C:cytosol"/>
    <property type="evidence" value="ECO:0007669"/>
    <property type="project" value="TreeGrafter"/>
</dbReference>
<evidence type="ECO:0000256" key="3">
    <source>
        <dbReference type="ARBA" id="ARBA00022822"/>
    </source>
</evidence>
<dbReference type="InterPro" id="IPR029062">
    <property type="entry name" value="Class_I_gatase-like"/>
</dbReference>
<dbReference type="Pfam" id="PF00117">
    <property type="entry name" value="GATase"/>
    <property type="match status" value="1"/>
</dbReference>
<keyword evidence="3" id="KW-0822">Tryptophan biosynthesis</keyword>
<sequence length="194" mass="21682">MKKILFINNQDSFVYILVDYFAELGCKVTVEENNLPLEHIEKERFSGIVISPGPGHPKHDTGKVIPLIKKYGQKIPILGVCLGFQAIVEAYGGTVSKAKVGPVHGKTSKITHNGQGIYKEIPNPLEATRYHSLEAVEEKLPRTLKITARAEDNTIMGIRHKYYPTEGVQFHPESILTRPTGINIIKNFIKKLNP</sequence>
<dbReference type="PRINTS" id="PR00099">
    <property type="entry name" value="CPSGATASE"/>
</dbReference>
<dbReference type="InterPro" id="IPR017926">
    <property type="entry name" value="GATASE"/>
</dbReference>
<dbReference type="NCBIfam" id="TIGR00566">
    <property type="entry name" value="trpG_papA"/>
    <property type="match status" value="1"/>
</dbReference>
<dbReference type="SUPFAM" id="SSF52317">
    <property type="entry name" value="Class I glutamine amidotransferase-like"/>
    <property type="match status" value="1"/>
</dbReference>
<evidence type="ECO:0000256" key="6">
    <source>
        <dbReference type="ARBA" id="ARBA00047683"/>
    </source>
</evidence>
<keyword evidence="4" id="KW-0315">Glutamine amidotransferase</keyword>
<dbReference type="PRINTS" id="PR00097">
    <property type="entry name" value="ANTSNTHASEII"/>
</dbReference>
<comment type="caution">
    <text evidence="8">The sequence shown here is derived from an EMBL/GenBank/DDBJ whole genome shotgun (WGS) entry which is preliminary data.</text>
</comment>
<dbReference type="Gene3D" id="3.40.50.880">
    <property type="match status" value="1"/>
</dbReference>
<dbReference type="InterPro" id="IPR006221">
    <property type="entry name" value="TrpG/PapA_dom"/>
</dbReference>
<keyword evidence="3" id="KW-0028">Amino-acid biosynthesis</keyword>
<dbReference type="EC" id="4.1.3.27" evidence="2"/>
<evidence type="ECO:0000313" key="8">
    <source>
        <dbReference type="EMBL" id="KON30778.1"/>
    </source>
</evidence>
<reference evidence="8 9" key="1">
    <citation type="submission" date="2015-06" db="EMBL/GenBank/DDBJ databases">
        <title>New insights into the roles of widespread benthic archaea in carbon and nitrogen cycling.</title>
        <authorList>
            <person name="Lazar C.S."/>
            <person name="Baker B.J."/>
            <person name="Seitz K.W."/>
            <person name="Hyde A.S."/>
            <person name="Dick G.J."/>
            <person name="Hinrichs K.-U."/>
            <person name="Teske A.P."/>
        </authorList>
    </citation>
    <scope>NUCLEOTIDE SEQUENCE [LARGE SCALE GENOMIC DNA]</scope>
    <source>
        <strain evidence="8">SG8-32-1</strain>
    </source>
</reference>
<dbReference type="GO" id="GO:0000162">
    <property type="term" value="P:L-tryptophan biosynthetic process"/>
    <property type="evidence" value="ECO:0007669"/>
    <property type="project" value="UniProtKB-KW"/>
</dbReference>
<dbReference type="PROSITE" id="PS51273">
    <property type="entry name" value="GATASE_TYPE_1"/>
    <property type="match status" value="1"/>
</dbReference>
<dbReference type="AlphaFoldDB" id="A0A0M0BQC1"/>
<evidence type="ECO:0000259" key="7">
    <source>
        <dbReference type="Pfam" id="PF00117"/>
    </source>
</evidence>
<dbReference type="EMBL" id="LFWU01000116">
    <property type="protein sequence ID" value="KON30778.1"/>
    <property type="molecule type" value="Genomic_DNA"/>
</dbReference>
<evidence type="ECO:0000256" key="4">
    <source>
        <dbReference type="ARBA" id="ARBA00022962"/>
    </source>
</evidence>
<dbReference type="CDD" id="cd01743">
    <property type="entry name" value="GATase1_Anthranilate_Synthase"/>
    <property type="match status" value="1"/>
</dbReference>
<evidence type="ECO:0000256" key="5">
    <source>
        <dbReference type="ARBA" id="ARBA00023141"/>
    </source>
</evidence>